<dbReference type="Proteomes" id="UP000068905">
    <property type="component" value="Chromosome"/>
</dbReference>
<dbReference type="AlphaFoldDB" id="A0A0M4LER2"/>
<dbReference type="RefSeq" id="WP_053819733.1">
    <property type="nucleotide sequence ID" value="NZ_CP006911.1"/>
</dbReference>
<dbReference type="OrthoDB" id="117088at2"/>
<protein>
    <submittedName>
        <fullName evidence="1">Uncharacterized protein</fullName>
    </submittedName>
</protein>
<reference evidence="1 2" key="1">
    <citation type="journal article" date="2015" name="Genome Announc.">
        <title>Genome Sequence of 'Candidatus Thioglobus singularis' Strain PS1, a Mixotroph from the SUP05 Clade of Marine Gammaproteobacteria.</title>
        <authorList>
            <person name="Marshall K.T."/>
            <person name="Morris R.M."/>
        </authorList>
    </citation>
    <scope>NUCLEOTIDE SEQUENCE [LARGE SCALE GENOMIC DNA]</scope>
    <source>
        <strain evidence="1 2">PS1</strain>
    </source>
</reference>
<name>A0A0M4LER2_9GAMM</name>
<sequence>MNNKVYHKIENSSIEDVLERARQYRSLLQPEMAISICLDIFAVDNNNQDALVIYILALTDQLSQSESKVHRNKITDSIKKLNSEFLRHYYSGIFLERQARSLLKHSMSRSFAYDGFIEAIAEFEIAEKMAPEHCADPILRYNSCLRTIKKENLQPRQEFDELY</sequence>
<dbReference type="STRING" id="1125411.W908_02180"/>
<evidence type="ECO:0000313" key="2">
    <source>
        <dbReference type="Proteomes" id="UP000068905"/>
    </source>
</evidence>
<organism evidence="1 2">
    <name type="scientific">Candidatus Pseudothioglobus singularis PS1</name>
    <dbReference type="NCBI Taxonomy" id="1125411"/>
    <lineage>
        <taxon>Bacteria</taxon>
        <taxon>Pseudomonadati</taxon>
        <taxon>Pseudomonadota</taxon>
        <taxon>Gammaproteobacteria</taxon>
        <taxon>Candidatus Pseudothioglobaceae</taxon>
        <taxon>Candidatus Pseudothioglobus</taxon>
    </lineage>
</organism>
<keyword evidence="2" id="KW-1185">Reference proteome</keyword>
<evidence type="ECO:0000313" key="1">
    <source>
        <dbReference type="EMBL" id="ALE01518.1"/>
    </source>
</evidence>
<gene>
    <name evidence="1" type="ORF">W908_02180</name>
</gene>
<accession>A0A0M4LER2</accession>
<proteinExistence type="predicted"/>
<dbReference type="EMBL" id="CP006911">
    <property type="protein sequence ID" value="ALE01518.1"/>
    <property type="molecule type" value="Genomic_DNA"/>
</dbReference>
<dbReference type="KEGG" id="tsn:W908_02180"/>